<accession>A0A1I7ZVJ3</accession>
<evidence type="ECO:0000313" key="2">
    <source>
        <dbReference type="WBParaSite" id="L893_g30205.t1"/>
    </source>
</evidence>
<sequence length="94" mass="10284">MAIMKAFEAHNTKGDATSGRSGVVPASFGIFKWLEHPRAPLGFQKPWTASAFGQREWSMNIIPWKDGLMINPCPRGSEEVSLSSVHGVKTLRSG</sequence>
<evidence type="ECO:0000313" key="1">
    <source>
        <dbReference type="Proteomes" id="UP000095287"/>
    </source>
</evidence>
<name>A0A1I7ZVJ3_9BILA</name>
<organism evidence="1 2">
    <name type="scientific">Steinernema glaseri</name>
    <dbReference type="NCBI Taxonomy" id="37863"/>
    <lineage>
        <taxon>Eukaryota</taxon>
        <taxon>Metazoa</taxon>
        <taxon>Ecdysozoa</taxon>
        <taxon>Nematoda</taxon>
        <taxon>Chromadorea</taxon>
        <taxon>Rhabditida</taxon>
        <taxon>Tylenchina</taxon>
        <taxon>Panagrolaimomorpha</taxon>
        <taxon>Strongyloidoidea</taxon>
        <taxon>Steinernematidae</taxon>
        <taxon>Steinernema</taxon>
    </lineage>
</organism>
<reference evidence="2" key="1">
    <citation type="submission" date="2016-11" db="UniProtKB">
        <authorList>
            <consortium name="WormBaseParasite"/>
        </authorList>
    </citation>
    <scope>IDENTIFICATION</scope>
</reference>
<dbReference type="AlphaFoldDB" id="A0A1I7ZVJ3"/>
<proteinExistence type="predicted"/>
<dbReference type="WBParaSite" id="L893_g30205.t1">
    <property type="protein sequence ID" value="L893_g30205.t1"/>
    <property type="gene ID" value="L893_g30205"/>
</dbReference>
<dbReference type="Proteomes" id="UP000095287">
    <property type="component" value="Unplaced"/>
</dbReference>
<keyword evidence="1" id="KW-1185">Reference proteome</keyword>
<protein>
    <submittedName>
        <fullName evidence="2">Transposase</fullName>
    </submittedName>
</protein>